<evidence type="ECO:0000313" key="2">
    <source>
        <dbReference type="Proteomes" id="UP000617402"/>
    </source>
</evidence>
<comment type="caution">
    <text evidence="1">The sequence shown here is derived from an EMBL/GenBank/DDBJ whole genome shotgun (WGS) entry which is preliminary data.</text>
</comment>
<gene>
    <name evidence="1" type="ORF">H1S01_00045</name>
</gene>
<dbReference type="Proteomes" id="UP000617402">
    <property type="component" value="Unassembled WGS sequence"/>
</dbReference>
<sequence length="140" mass="16445">MVEFWKRLCREKPSVLRDMLLERYYGYIEQNHVYPCYEAIFLRFPNGYLAHVTFHIESSSDHAFTMELGTWIYNEHFFFSTRFPGPAAAAVGHYFNETGSALNLKRSDCQKLLYIVESLPPLHRESQCLPKVFVNTVEII</sequence>
<evidence type="ECO:0000313" key="1">
    <source>
        <dbReference type="EMBL" id="MBC9782897.1"/>
    </source>
</evidence>
<proteinExistence type="predicted"/>
<keyword evidence="2" id="KW-1185">Reference proteome</keyword>
<organism evidence="1 2">
    <name type="scientific">Heliobacterium chlorum</name>
    <dbReference type="NCBI Taxonomy" id="2698"/>
    <lineage>
        <taxon>Bacteria</taxon>
        <taxon>Bacillati</taxon>
        <taxon>Bacillota</taxon>
        <taxon>Clostridia</taxon>
        <taxon>Eubacteriales</taxon>
        <taxon>Heliobacteriaceae</taxon>
        <taxon>Heliobacterium</taxon>
    </lineage>
</organism>
<reference evidence="1 2" key="1">
    <citation type="submission" date="2020-07" db="EMBL/GenBank/DDBJ databases">
        <title>Draft whole-genome sequence of Heliobacterium chlorum DSM 3682, type strain.</title>
        <authorList>
            <person name="Kyndt J.A."/>
            <person name="Meyer T.E."/>
            <person name="Imhoff J.F."/>
        </authorList>
    </citation>
    <scope>NUCLEOTIDE SEQUENCE [LARGE SCALE GENOMIC DNA]</scope>
    <source>
        <strain evidence="1 2">DSM 3682</strain>
    </source>
</reference>
<accession>A0ABR7SWD9</accession>
<dbReference type="RefSeq" id="WP_188038101.1">
    <property type="nucleotide sequence ID" value="NZ_JACVHF010000001.1"/>
</dbReference>
<protein>
    <submittedName>
        <fullName evidence="1">Uncharacterized protein</fullName>
    </submittedName>
</protein>
<dbReference type="EMBL" id="JACVHF010000001">
    <property type="protein sequence ID" value="MBC9782897.1"/>
    <property type="molecule type" value="Genomic_DNA"/>
</dbReference>
<name>A0ABR7SWD9_HELCL</name>